<evidence type="ECO:0000313" key="2">
    <source>
        <dbReference type="Proteomes" id="UP000823913"/>
    </source>
</evidence>
<gene>
    <name evidence="1" type="ORF">IAB94_01220</name>
</gene>
<comment type="caution">
    <text evidence="1">The sequence shown here is derived from an EMBL/GenBank/DDBJ whole genome shotgun (WGS) entry which is preliminary data.</text>
</comment>
<protein>
    <submittedName>
        <fullName evidence="1">Uncharacterized protein</fullName>
    </submittedName>
</protein>
<dbReference type="Proteomes" id="UP000823913">
    <property type="component" value="Unassembled WGS sequence"/>
</dbReference>
<evidence type="ECO:0000313" key="1">
    <source>
        <dbReference type="EMBL" id="HIR66648.1"/>
    </source>
</evidence>
<sequence length="48" mass="5474">MKNLEKKPFEECKIELIELGDDIMAISLGGWQSGDHWHEGDDESPTED</sequence>
<reference evidence="1" key="1">
    <citation type="submission" date="2020-10" db="EMBL/GenBank/DDBJ databases">
        <authorList>
            <person name="Gilroy R."/>
        </authorList>
    </citation>
    <scope>NUCLEOTIDE SEQUENCE</scope>
    <source>
        <strain evidence="1">ChiW16-3235</strain>
    </source>
</reference>
<accession>A0A9D1E5A3</accession>
<dbReference type="EMBL" id="DVHK01000027">
    <property type="protein sequence ID" value="HIR66648.1"/>
    <property type="molecule type" value="Genomic_DNA"/>
</dbReference>
<proteinExistence type="predicted"/>
<dbReference type="AlphaFoldDB" id="A0A9D1E5A3"/>
<reference evidence="1" key="2">
    <citation type="journal article" date="2021" name="PeerJ">
        <title>Extensive microbial diversity within the chicken gut microbiome revealed by metagenomics and culture.</title>
        <authorList>
            <person name="Gilroy R."/>
            <person name="Ravi A."/>
            <person name="Getino M."/>
            <person name="Pursley I."/>
            <person name="Horton D.L."/>
            <person name="Alikhan N.F."/>
            <person name="Baker D."/>
            <person name="Gharbi K."/>
            <person name="Hall N."/>
            <person name="Watson M."/>
            <person name="Adriaenssens E.M."/>
            <person name="Foster-Nyarko E."/>
            <person name="Jarju S."/>
            <person name="Secka A."/>
            <person name="Antonio M."/>
            <person name="Oren A."/>
            <person name="Chaudhuri R.R."/>
            <person name="La Ragione R."/>
            <person name="Hildebrand F."/>
            <person name="Pallen M.J."/>
        </authorList>
    </citation>
    <scope>NUCLEOTIDE SEQUENCE</scope>
    <source>
        <strain evidence="1">ChiW16-3235</strain>
    </source>
</reference>
<organism evidence="1 2">
    <name type="scientific">Candidatus Coproplasma avicola</name>
    <dbReference type="NCBI Taxonomy" id="2840744"/>
    <lineage>
        <taxon>Bacteria</taxon>
        <taxon>Bacillati</taxon>
        <taxon>Bacillota</taxon>
        <taxon>Clostridia</taxon>
        <taxon>Eubacteriales</taxon>
        <taxon>Candidatus Coproplasma</taxon>
    </lineage>
</organism>
<name>A0A9D1E5A3_9FIRM</name>